<dbReference type="GO" id="GO:0102375">
    <property type="term" value="F:11-oxo-beta-amyrin 30-oxidase activity"/>
    <property type="evidence" value="ECO:0007669"/>
    <property type="project" value="UniProtKB-EC"/>
</dbReference>
<keyword evidence="8 11" id="KW-0408">Iron</keyword>
<evidence type="ECO:0000256" key="11">
    <source>
        <dbReference type="PIRSR" id="PIRSR602401-1"/>
    </source>
</evidence>
<evidence type="ECO:0000256" key="10">
    <source>
        <dbReference type="ARBA" id="ARBA00023136"/>
    </source>
</evidence>
<comment type="similarity">
    <text evidence="2 12">Belongs to the cytochrome P450 family.</text>
</comment>
<dbReference type="PRINTS" id="PR00463">
    <property type="entry name" value="EP450I"/>
</dbReference>
<dbReference type="Gene3D" id="1.10.630.10">
    <property type="entry name" value="Cytochrome P450"/>
    <property type="match status" value="1"/>
</dbReference>
<evidence type="ECO:0000256" key="7">
    <source>
        <dbReference type="ARBA" id="ARBA00023002"/>
    </source>
</evidence>
<dbReference type="Pfam" id="PF00067">
    <property type="entry name" value="p450"/>
    <property type="match status" value="1"/>
</dbReference>
<evidence type="ECO:0000313" key="13">
    <source>
        <dbReference type="EMBL" id="QBC36432.1"/>
    </source>
</evidence>
<dbReference type="InterPro" id="IPR036396">
    <property type="entry name" value="Cyt_P450_sf"/>
</dbReference>
<proteinExistence type="evidence at transcript level"/>
<dbReference type="GO" id="GO:0020037">
    <property type="term" value="F:heme binding"/>
    <property type="evidence" value="ECO:0007669"/>
    <property type="project" value="InterPro"/>
</dbReference>
<evidence type="ECO:0000256" key="9">
    <source>
        <dbReference type="ARBA" id="ARBA00023033"/>
    </source>
</evidence>
<keyword evidence="7 12" id="KW-0560">Oxidoreductase</keyword>
<keyword evidence="5 11" id="KW-0479">Metal-binding</keyword>
<evidence type="ECO:0000256" key="12">
    <source>
        <dbReference type="RuleBase" id="RU000461"/>
    </source>
</evidence>
<evidence type="ECO:0000256" key="2">
    <source>
        <dbReference type="ARBA" id="ARBA00010617"/>
    </source>
</evidence>
<evidence type="ECO:0000256" key="8">
    <source>
        <dbReference type="ARBA" id="ARBA00023004"/>
    </source>
</evidence>
<dbReference type="SUPFAM" id="SSF48264">
    <property type="entry name" value="Cytochrome P450"/>
    <property type="match status" value="1"/>
</dbReference>
<evidence type="ECO:0000256" key="1">
    <source>
        <dbReference type="ARBA" id="ARBA00004167"/>
    </source>
</evidence>
<organism evidence="13">
    <name type="scientific">Glycyrrhiza glabra</name>
    <name type="common">Licorice</name>
    <dbReference type="NCBI Taxonomy" id="49827"/>
    <lineage>
        <taxon>Eukaryota</taxon>
        <taxon>Viridiplantae</taxon>
        <taxon>Streptophyta</taxon>
        <taxon>Embryophyta</taxon>
        <taxon>Tracheophyta</taxon>
        <taxon>Spermatophyta</taxon>
        <taxon>Magnoliopsida</taxon>
        <taxon>eudicotyledons</taxon>
        <taxon>Gunneridae</taxon>
        <taxon>Pentapetalae</taxon>
        <taxon>rosids</taxon>
        <taxon>fabids</taxon>
        <taxon>Fabales</taxon>
        <taxon>Fabaceae</taxon>
        <taxon>Papilionoideae</taxon>
        <taxon>50 kb inversion clade</taxon>
        <taxon>NPAAA clade</taxon>
        <taxon>Hologalegina</taxon>
        <taxon>IRL clade</taxon>
        <taxon>Galegeae</taxon>
        <taxon>Glycyrrhiza</taxon>
    </lineage>
</organism>
<evidence type="ECO:0000256" key="3">
    <source>
        <dbReference type="ARBA" id="ARBA00022617"/>
    </source>
</evidence>
<dbReference type="InterPro" id="IPR017972">
    <property type="entry name" value="Cyt_P450_CS"/>
</dbReference>
<evidence type="ECO:0000256" key="4">
    <source>
        <dbReference type="ARBA" id="ARBA00022692"/>
    </source>
</evidence>
<keyword evidence="3 11" id="KW-0349">Heme</keyword>
<reference evidence="13" key="1">
    <citation type="submission" date="2018-01" db="EMBL/GenBank/DDBJ databases">
        <title>Molecular cloning, promotor analysis and transient heterologous expression of CYP72A154 gene from Glycyrrhiza glabra L.</title>
        <authorList>
            <person name="Pandotra P."/>
            <person name="Malik M.M."/>
            <person name="Goyal P."/>
            <person name="Misra P."/>
            <person name="Gupta S.B."/>
        </authorList>
    </citation>
    <scope>NUCLEOTIDE SEQUENCE</scope>
</reference>
<keyword evidence="9 12" id="KW-0503">Monooxygenase</keyword>
<dbReference type="InterPro" id="IPR001128">
    <property type="entry name" value="Cyt_P450"/>
</dbReference>
<feature type="binding site" description="axial binding residue" evidence="11">
    <location>
        <position position="471"/>
    </location>
    <ligand>
        <name>heme</name>
        <dbReference type="ChEBI" id="CHEBI:30413"/>
    </ligand>
    <ligandPart>
        <name>Fe</name>
        <dbReference type="ChEBI" id="CHEBI:18248"/>
    </ligandPart>
</feature>
<dbReference type="AlphaFoldDB" id="A0A411JJD7"/>
<keyword evidence="4" id="KW-0812">Transmembrane</keyword>
<name>A0A411JJD7_GLYGL</name>
<dbReference type="PRINTS" id="PR00385">
    <property type="entry name" value="P450"/>
</dbReference>
<comment type="subcellular location">
    <subcellularLocation>
        <location evidence="1">Membrane</location>
        <topology evidence="1">Single-pass membrane protein</topology>
    </subcellularLocation>
</comment>
<evidence type="ECO:0000256" key="5">
    <source>
        <dbReference type="ARBA" id="ARBA00022723"/>
    </source>
</evidence>
<dbReference type="GO" id="GO:0005506">
    <property type="term" value="F:iron ion binding"/>
    <property type="evidence" value="ECO:0007669"/>
    <property type="project" value="InterPro"/>
</dbReference>
<dbReference type="PANTHER" id="PTHR24282:SF253">
    <property type="entry name" value="11-OXO-BETA-AMYRIN 30-OXIDASE"/>
    <property type="match status" value="1"/>
</dbReference>
<dbReference type="EC" id="1.14.14.115" evidence="13"/>
<protein>
    <submittedName>
        <fullName evidence="13">11-oxo-beta-amyrin 30-oxidase</fullName>
        <ecNumber evidence="13">1.14.14.115</ecNumber>
    </submittedName>
</protein>
<comment type="cofactor">
    <cofactor evidence="11">
        <name>heme</name>
        <dbReference type="ChEBI" id="CHEBI:30413"/>
    </cofactor>
</comment>
<evidence type="ECO:0000256" key="6">
    <source>
        <dbReference type="ARBA" id="ARBA00022989"/>
    </source>
</evidence>
<dbReference type="EMBL" id="MG888352">
    <property type="protein sequence ID" value="QBC36432.1"/>
    <property type="molecule type" value="mRNA"/>
</dbReference>
<dbReference type="PROSITE" id="PS00086">
    <property type="entry name" value="CYTOCHROME_P450"/>
    <property type="match status" value="1"/>
</dbReference>
<dbReference type="GO" id="GO:0016020">
    <property type="term" value="C:membrane"/>
    <property type="evidence" value="ECO:0007669"/>
    <property type="project" value="UniProtKB-SubCell"/>
</dbReference>
<dbReference type="InterPro" id="IPR050665">
    <property type="entry name" value="Cytochrome_P450_Monooxygen"/>
</dbReference>
<keyword evidence="10" id="KW-0472">Membrane</keyword>
<keyword evidence="6" id="KW-1133">Transmembrane helix</keyword>
<sequence>MDASSTPGAIWVVQTMVLAAIPLWACHMVNTLWLTPITLERHLKAQGLLGDPYCLSLLLSCPTYMLKLQKELLSKSMDLSKDDAAPPIFSLGHLTVHKYGTNSFAWEGTAPKVIITDPDEGEEVFNKIQDFPKPILLPIIKYITVGLFPYEGDKWAQHGKIIVPAFHLERLSCMLPSFSHICHDLIDKWKGLLSSDGTCDVDVWTVRIYLTCDVISRTAFYSGYAERAKIDDLLKMQGYALMTARYAHITLWWLLQSTTHRRMIVIDTCIRDSHESNMRKRAKELWSDQTTDDDLLRILLQSNHIENKGDENSKSAGMTTQEVMEECKLFYLAGQETTAALLAWTMVLLGKHPEWQARARQEVLQVFGNQNPNFEGLGRLKIVTMILYEVLRLYPPGIYLTRALQKDLKLGNLLLPAGVQVSVPILLIHHDEGIWGNDAKEFNPERFAEGIAKATKGQVCYFPFGWGPRICVGQNFVLLEAKIVLSLLLQNFSFELSPSYAHVPTTVLTLQPKHGAPIILHKL</sequence>
<accession>A0A411JJD7</accession>
<dbReference type="PANTHER" id="PTHR24282">
    <property type="entry name" value="CYTOCHROME P450 FAMILY MEMBER"/>
    <property type="match status" value="1"/>
</dbReference>
<dbReference type="InterPro" id="IPR002401">
    <property type="entry name" value="Cyt_P450_E_grp-I"/>
</dbReference>